<evidence type="ECO:0000256" key="5">
    <source>
        <dbReference type="ARBA" id="ARBA00022723"/>
    </source>
</evidence>
<evidence type="ECO:0000256" key="8">
    <source>
        <dbReference type="ARBA" id="ARBA00023229"/>
    </source>
</evidence>
<keyword evidence="4 11" id="KW-0288">FMN</keyword>
<evidence type="ECO:0000256" key="3">
    <source>
        <dbReference type="ARBA" id="ARBA00022630"/>
    </source>
</evidence>
<comment type="cofactor">
    <cofactor evidence="1 11">
        <name>FMN</name>
        <dbReference type="ChEBI" id="CHEBI:58210"/>
    </cofactor>
</comment>
<evidence type="ECO:0000256" key="7">
    <source>
        <dbReference type="ARBA" id="ARBA00022857"/>
    </source>
</evidence>
<feature type="binding site" evidence="11">
    <location>
        <position position="192"/>
    </location>
    <ligand>
        <name>FMN</name>
        <dbReference type="ChEBI" id="CHEBI:58210"/>
    </ligand>
</feature>
<dbReference type="InterPro" id="IPR011179">
    <property type="entry name" value="IPdP_isomerase"/>
</dbReference>
<accession>A0A1G9C2E5</accession>
<keyword evidence="3 11" id="KW-0285">Flavoprotein</keyword>
<dbReference type="SUPFAM" id="SSF51395">
    <property type="entry name" value="FMN-linked oxidoreductases"/>
    <property type="match status" value="1"/>
</dbReference>
<evidence type="ECO:0000256" key="10">
    <source>
        <dbReference type="ARBA" id="ARBA00025810"/>
    </source>
</evidence>
<feature type="binding site" evidence="11">
    <location>
        <begin position="67"/>
        <end position="69"/>
    </location>
    <ligand>
        <name>FMN</name>
        <dbReference type="ChEBI" id="CHEBI:58210"/>
    </ligand>
</feature>
<comment type="cofactor">
    <cofactor evidence="11">
        <name>NADPH</name>
        <dbReference type="ChEBI" id="CHEBI:57783"/>
    </cofactor>
</comment>
<comment type="subunit">
    <text evidence="10 11">Homooctamer. Dimer of tetramers.</text>
</comment>
<feature type="binding site" evidence="11">
    <location>
        <begin position="97"/>
        <end position="99"/>
    </location>
    <ligand>
        <name>substrate</name>
    </ligand>
</feature>
<dbReference type="SMART" id="SM01240">
    <property type="entry name" value="IMPDH"/>
    <property type="match status" value="1"/>
</dbReference>
<dbReference type="PIRSF" id="PIRSF003314">
    <property type="entry name" value="IPP_isomerase"/>
    <property type="match status" value="1"/>
</dbReference>
<keyword evidence="9 11" id="KW-0413">Isomerase</keyword>
<dbReference type="HAMAP" id="MF_00354">
    <property type="entry name" value="Idi_2"/>
    <property type="match status" value="1"/>
</dbReference>
<feature type="binding site" evidence="11">
    <location>
        <position position="97"/>
    </location>
    <ligand>
        <name>FMN</name>
        <dbReference type="ChEBI" id="CHEBI:58210"/>
    </ligand>
</feature>
<evidence type="ECO:0000259" key="12">
    <source>
        <dbReference type="Pfam" id="PF01070"/>
    </source>
</evidence>
<evidence type="ECO:0000256" key="6">
    <source>
        <dbReference type="ARBA" id="ARBA00022842"/>
    </source>
</evidence>
<gene>
    <name evidence="11" type="primary">fni</name>
    <name evidence="13" type="ORF">SAMN04488571_11218</name>
</gene>
<dbReference type="CDD" id="cd02811">
    <property type="entry name" value="IDI-2_FMN"/>
    <property type="match status" value="1"/>
</dbReference>
<dbReference type="Pfam" id="PF01070">
    <property type="entry name" value="FMN_dh"/>
    <property type="match status" value="1"/>
</dbReference>
<reference evidence="13 14" key="1">
    <citation type="submission" date="2016-10" db="EMBL/GenBank/DDBJ databases">
        <authorList>
            <person name="Varghese N."/>
            <person name="Submissions S."/>
        </authorList>
    </citation>
    <scope>NUCLEOTIDE SEQUENCE [LARGE SCALE GENOMIC DNA]</scope>
    <source>
        <strain evidence="13 14">DSM 2373</strain>
    </source>
</reference>
<dbReference type="GO" id="GO:0016491">
    <property type="term" value="F:oxidoreductase activity"/>
    <property type="evidence" value="ECO:0007669"/>
    <property type="project" value="InterPro"/>
</dbReference>
<dbReference type="RefSeq" id="WP_066958368.1">
    <property type="nucleotide sequence ID" value="NZ_BCNX01000009.1"/>
</dbReference>
<keyword evidence="2 11" id="KW-0963">Cytoplasm</keyword>
<dbReference type="GO" id="GO:0008299">
    <property type="term" value="P:isoprenoid biosynthetic process"/>
    <property type="evidence" value="ECO:0007669"/>
    <property type="project" value="UniProtKB-UniRule"/>
</dbReference>
<dbReference type="OrthoDB" id="371955at2157"/>
<dbReference type="EMBL" id="FNFT01000012">
    <property type="protein sequence ID" value="SDK45806.1"/>
    <property type="molecule type" value="Genomic_DNA"/>
</dbReference>
<comment type="similarity">
    <text evidence="11">Belongs to the IPP isomerase type 2 family.</text>
</comment>
<evidence type="ECO:0000256" key="11">
    <source>
        <dbReference type="HAMAP-Rule" id="MF_00354"/>
    </source>
</evidence>
<dbReference type="Gene3D" id="3.20.20.70">
    <property type="entry name" value="Aldolase class I"/>
    <property type="match status" value="1"/>
</dbReference>
<organism evidence="13 14">
    <name type="scientific">Methanoculleus thermophilus</name>
    <dbReference type="NCBI Taxonomy" id="2200"/>
    <lineage>
        <taxon>Archaea</taxon>
        <taxon>Methanobacteriati</taxon>
        <taxon>Methanobacteriota</taxon>
        <taxon>Stenosarchaea group</taxon>
        <taxon>Methanomicrobia</taxon>
        <taxon>Methanomicrobiales</taxon>
        <taxon>Methanomicrobiaceae</taxon>
        <taxon>Methanoculleus</taxon>
    </lineage>
</organism>
<feature type="binding site" evidence="11">
    <location>
        <position position="222"/>
    </location>
    <ligand>
        <name>FMN</name>
        <dbReference type="ChEBI" id="CHEBI:58210"/>
    </ligand>
</feature>
<dbReference type="EC" id="5.3.3.2" evidence="11"/>
<dbReference type="InterPro" id="IPR013785">
    <property type="entry name" value="Aldolase_TIM"/>
</dbReference>
<feature type="binding site" evidence="11">
    <location>
        <begin position="10"/>
        <end position="11"/>
    </location>
    <ligand>
        <name>substrate</name>
    </ligand>
</feature>
<feature type="binding site" evidence="11">
    <location>
        <begin position="291"/>
        <end position="292"/>
    </location>
    <ligand>
        <name>FMN</name>
        <dbReference type="ChEBI" id="CHEBI:58210"/>
    </ligand>
</feature>
<dbReference type="GO" id="GO:0005737">
    <property type="term" value="C:cytoplasm"/>
    <property type="evidence" value="ECO:0007669"/>
    <property type="project" value="UniProtKB-SubCell"/>
</dbReference>
<comment type="caution">
    <text evidence="11">Lacks conserved residue(s) required for the propagation of feature annotation.</text>
</comment>
<dbReference type="GO" id="GO:0070402">
    <property type="term" value="F:NADPH binding"/>
    <property type="evidence" value="ECO:0007669"/>
    <property type="project" value="UniProtKB-UniRule"/>
</dbReference>
<comment type="subcellular location">
    <subcellularLocation>
        <location evidence="11">Cytoplasm</location>
    </subcellularLocation>
</comment>
<dbReference type="STRING" id="2200.GCA_001571405_01936"/>
<keyword evidence="7 11" id="KW-0521">NADP</keyword>
<keyword evidence="6 11" id="KW-0460">Magnesium</keyword>
<keyword evidence="8 11" id="KW-0414">Isoprene biosynthesis</keyword>
<comment type="cofactor">
    <cofactor evidence="11">
        <name>Mg(2+)</name>
        <dbReference type="ChEBI" id="CHEBI:18420"/>
    </cofactor>
</comment>
<dbReference type="InterPro" id="IPR000262">
    <property type="entry name" value="FMN-dep_DH"/>
</dbReference>
<name>A0A1G9C2E5_9EURY</name>
<dbReference type="NCBIfam" id="TIGR02151">
    <property type="entry name" value="IPP_isom_2"/>
    <property type="match status" value="1"/>
</dbReference>
<proteinExistence type="inferred from homology"/>
<feature type="binding site" evidence="11">
    <location>
        <position position="161"/>
    </location>
    <ligand>
        <name>Mg(2+)</name>
        <dbReference type="ChEBI" id="CHEBI:18420"/>
    </ligand>
</feature>
<comment type="catalytic activity">
    <reaction evidence="11">
        <text>isopentenyl diphosphate = dimethylallyl diphosphate</text>
        <dbReference type="Rhea" id="RHEA:23284"/>
        <dbReference type="ChEBI" id="CHEBI:57623"/>
        <dbReference type="ChEBI" id="CHEBI:128769"/>
        <dbReference type="EC" id="5.3.3.2"/>
    </reaction>
</comment>
<dbReference type="AlphaFoldDB" id="A0A1G9C2E5"/>
<dbReference type="GO" id="GO:0004452">
    <property type="term" value="F:isopentenyl-diphosphate delta-isomerase activity"/>
    <property type="evidence" value="ECO:0007669"/>
    <property type="project" value="UniProtKB-UniRule"/>
</dbReference>
<feature type="domain" description="FMN-dependent dehydrogenase" evidence="12">
    <location>
        <begin position="174"/>
        <end position="333"/>
    </location>
</feature>
<dbReference type="PANTHER" id="PTHR43665:SF1">
    <property type="entry name" value="ISOPENTENYL-DIPHOSPHATE DELTA-ISOMERASE"/>
    <property type="match status" value="1"/>
</dbReference>
<evidence type="ECO:0000313" key="14">
    <source>
        <dbReference type="Proteomes" id="UP000326500"/>
    </source>
</evidence>
<keyword evidence="14" id="KW-1185">Reference proteome</keyword>
<comment type="function">
    <text evidence="11">Involved in the biosynthesis of isoprenoids. Catalyzes the 1,3-allylic rearrangement of the homoallylic substrate isopentenyl (IPP) to its allylic isomer, dimethylallyl diphosphate (DMAPP).</text>
</comment>
<dbReference type="Proteomes" id="UP000326500">
    <property type="component" value="Unassembled WGS sequence"/>
</dbReference>
<evidence type="ECO:0000256" key="2">
    <source>
        <dbReference type="ARBA" id="ARBA00022490"/>
    </source>
</evidence>
<evidence type="ECO:0000256" key="9">
    <source>
        <dbReference type="ARBA" id="ARBA00023235"/>
    </source>
</evidence>
<evidence type="ECO:0000256" key="4">
    <source>
        <dbReference type="ARBA" id="ARBA00022643"/>
    </source>
</evidence>
<evidence type="ECO:0000313" key="13">
    <source>
        <dbReference type="EMBL" id="SDK45806.1"/>
    </source>
</evidence>
<feature type="binding site" evidence="11">
    <location>
        <begin position="270"/>
        <end position="272"/>
    </location>
    <ligand>
        <name>FMN</name>
        <dbReference type="ChEBI" id="CHEBI:58210"/>
    </ligand>
</feature>
<feature type="binding site" evidence="11">
    <location>
        <position position="160"/>
    </location>
    <ligand>
        <name>substrate</name>
    </ligand>
</feature>
<dbReference type="GO" id="GO:0000287">
    <property type="term" value="F:magnesium ion binding"/>
    <property type="evidence" value="ECO:0007669"/>
    <property type="project" value="UniProtKB-UniRule"/>
</dbReference>
<protein>
    <recommendedName>
        <fullName evidence="11">Isopentenyl-diphosphate delta-isomerase</fullName>
        <shortName evidence="11">IPP isomerase</shortName>
        <ecNumber evidence="11">5.3.3.2</ecNumber>
    </recommendedName>
    <alternativeName>
        <fullName evidence="11">Isopentenyl diphosphate:dimethylallyl diphosphate isomerase</fullName>
    </alternativeName>
    <alternativeName>
        <fullName evidence="11">Isopentenyl pyrophosphate isomerase</fullName>
    </alternativeName>
    <alternativeName>
        <fullName evidence="11">Type 2 isopentenyl diphosphate isomerase</fullName>
        <shortName evidence="11">IDI-2</shortName>
    </alternativeName>
</protein>
<dbReference type="GO" id="GO:0010181">
    <property type="term" value="F:FMN binding"/>
    <property type="evidence" value="ECO:0007669"/>
    <property type="project" value="UniProtKB-UniRule"/>
</dbReference>
<evidence type="ECO:0000256" key="1">
    <source>
        <dbReference type="ARBA" id="ARBA00001917"/>
    </source>
</evidence>
<feature type="binding site" evidence="11">
    <location>
        <position position="126"/>
    </location>
    <ligand>
        <name>FMN</name>
        <dbReference type="ChEBI" id="CHEBI:58210"/>
    </ligand>
</feature>
<sequence length="350" mass="37499">MTRETITSSRKRDHLIICCENPVEAGDAGFGDVRLVHNALPECDMDAIDTRTRFLGATLSSPLFIAAMTGGHPDTLEVNRRLARVAERYNLGMGVGSQRAALENPELEGSFTVVREEAPHAFLCANLGIIQLRDHGIEWAERAVEMIDAQAIAIHINSLQEAIQPEGDHNAEGCLAALRTLCEEFPYPVIVKETGSGISAETARAIRGAGASAIDIGGYGGTSWAKIERLRASDPRLAELGEAFLSWGIPTVVSLREVRKVGGPIIATGGLRSGIDIAKAIALGADLGGMALPLLKPAMESEDALLAAVDAIQRELEVAMFLTGSRTMRDLSNVRTYITGLTREMIETSD</sequence>
<dbReference type="PANTHER" id="PTHR43665">
    <property type="entry name" value="ISOPENTENYL-DIPHOSPHATE DELTA-ISOMERASE"/>
    <property type="match status" value="1"/>
</dbReference>
<keyword evidence="5 11" id="KW-0479">Metal-binding</keyword>